<accession>A0A0G1VJ42</accession>
<dbReference type="PANTHER" id="PTHR11644">
    <property type="entry name" value="CYTIDINE DEAMINASE"/>
    <property type="match status" value="1"/>
</dbReference>
<name>A0A0G1VJ42_9BACT</name>
<sequence length="181" mass="20133">MSLLTRQIRAELVNFVDLPTVHKDLLRLAREVRKNAQAPYSHFKVGAAVLSETGQLHRGCNKEDSAYHALHAEESAISHMIDDEGPQKVLAVAVVAAPGSVEEIKFFNRAPEHRTDVAIDDLCVACAHCLQKIWENCLGDPNVALLGWTSWGEIVRTTMRDAYTMRFGPESLGIDIRKDSK</sequence>
<dbReference type="PROSITE" id="PS51747">
    <property type="entry name" value="CYT_DCMP_DEAMINASES_2"/>
    <property type="match status" value="1"/>
</dbReference>
<evidence type="ECO:0000313" key="3">
    <source>
        <dbReference type="EMBL" id="KKW06235.1"/>
    </source>
</evidence>
<dbReference type="InterPro" id="IPR016193">
    <property type="entry name" value="Cytidine_deaminase-like"/>
</dbReference>
<organism evidence="3 4">
    <name type="scientific">candidate division CPR1 bacterium GW2011_GWC1_49_13</name>
    <dbReference type="NCBI Taxonomy" id="1618342"/>
    <lineage>
        <taxon>Bacteria</taxon>
        <taxon>candidate division CPR1</taxon>
    </lineage>
</organism>
<dbReference type="GO" id="GO:0005829">
    <property type="term" value="C:cytosol"/>
    <property type="evidence" value="ECO:0007669"/>
    <property type="project" value="TreeGrafter"/>
</dbReference>
<dbReference type="GO" id="GO:0072527">
    <property type="term" value="P:pyrimidine-containing compound metabolic process"/>
    <property type="evidence" value="ECO:0007669"/>
    <property type="project" value="UniProtKB-ARBA"/>
</dbReference>
<proteinExistence type="inferred from homology"/>
<dbReference type="CDD" id="cd01283">
    <property type="entry name" value="cytidine_deaminase"/>
    <property type="match status" value="1"/>
</dbReference>
<dbReference type="InterPro" id="IPR050202">
    <property type="entry name" value="Cyt/Deoxycyt_deaminase"/>
</dbReference>
<reference evidence="3 4" key="1">
    <citation type="journal article" date="2015" name="Nature">
        <title>rRNA introns, odd ribosomes, and small enigmatic genomes across a large radiation of phyla.</title>
        <authorList>
            <person name="Brown C.T."/>
            <person name="Hug L.A."/>
            <person name="Thomas B.C."/>
            <person name="Sharon I."/>
            <person name="Castelle C.J."/>
            <person name="Singh A."/>
            <person name="Wilkins M.J."/>
            <person name="Williams K.H."/>
            <person name="Banfield J.F."/>
        </authorList>
    </citation>
    <scope>NUCLEOTIDE SEQUENCE [LARGE SCALE GENOMIC DNA]</scope>
</reference>
<dbReference type="GO" id="GO:0004126">
    <property type="term" value="F:cytidine deaminase activity"/>
    <property type="evidence" value="ECO:0007669"/>
    <property type="project" value="UniProtKB-ARBA"/>
</dbReference>
<dbReference type="GO" id="GO:0008270">
    <property type="term" value="F:zinc ion binding"/>
    <property type="evidence" value="ECO:0007669"/>
    <property type="project" value="TreeGrafter"/>
</dbReference>
<gene>
    <name evidence="3" type="ORF">UY40_C0001G0013</name>
</gene>
<dbReference type="PANTHER" id="PTHR11644:SF2">
    <property type="entry name" value="CYTIDINE DEAMINASE"/>
    <property type="match status" value="1"/>
</dbReference>
<dbReference type="Pfam" id="PF00383">
    <property type="entry name" value="dCMP_cyt_deam_1"/>
    <property type="match status" value="1"/>
</dbReference>
<dbReference type="SUPFAM" id="SSF53927">
    <property type="entry name" value="Cytidine deaminase-like"/>
    <property type="match status" value="1"/>
</dbReference>
<dbReference type="Proteomes" id="UP000034119">
    <property type="component" value="Unassembled WGS sequence"/>
</dbReference>
<dbReference type="EMBL" id="LCPW01000001">
    <property type="protein sequence ID" value="KKW06235.1"/>
    <property type="molecule type" value="Genomic_DNA"/>
</dbReference>
<comment type="caution">
    <text evidence="3">The sequence shown here is derived from an EMBL/GenBank/DDBJ whole genome shotgun (WGS) entry which is preliminary data.</text>
</comment>
<dbReference type="Gene3D" id="3.40.140.10">
    <property type="entry name" value="Cytidine Deaminase, domain 2"/>
    <property type="match status" value="1"/>
</dbReference>
<dbReference type="STRING" id="1618342.UY40_C0001G0013"/>
<dbReference type="AlphaFoldDB" id="A0A0G1VJ42"/>
<protein>
    <submittedName>
        <fullName evidence="3">Cytidine deaminase</fullName>
    </submittedName>
</protein>
<comment type="similarity">
    <text evidence="1">Belongs to the cytidine and deoxycytidylate deaminase family.</text>
</comment>
<evidence type="ECO:0000259" key="2">
    <source>
        <dbReference type="PROSITE" id="PS51747"/>
    </source>
</evidence>
<dbReference type="InterPro" id="IPR002125">
    <property type="entry name" value="CMP_dCMP_dom"/>
</dbReference>
<evidence type="ECO:0000313" key="4">
    <source>
        <dbReference type="Proteomes" id="UP000034119"/>
    </source>
</evidence>
<dbReference type="GO" id="GO:0055086">
    <property type="term" value="P:nucleobase-containing small molecule metabolic process"/>
    <property type="evidence" value="ECO:0007669"/>
    <property type="project" value="UniProtKB-ARBA"/>
</dbReference>
<evidence type="ECO:0000256" key="1">
    <source>
        <dbReference type="ARBA" id="ARBA00006576"/>
    </source>
</evidence>
<feature type="domain" description="CMP/dCMP-type deaminase" evidence="2">
    <location>
        <begin position="20"/>
        <end position="170"/>
    </location>
</feature>